<protein>
    <recommendedName>
        <fullName evidence="4">C2H2-type domain-containing protein</fullName>
    </recommendedName>
</protein>
<dbReference type="OrthoDB" id="10669494at2759"/>
<proteinExistence type="predicted"/>
<dbReference type="AlphaFoldDB" id="A0A371CKK1"/>
<reference evidence="2 3" key="1">
    <citation type="journal article" date="2018" name="Biotechnol. Biofuels">
        <title>Integrative visual omics of the white-rot fungus Polyporus brumalis exposes the biotechnological potential of its oxidative enzymes for delignifying raw plant biomass.</title>
        <authorList>
            <person name="Miyauchi S."/>
            <person name="Rancon A."/>
            <person name="Drula E."/>
            <person name="Hage H."/>
            <person name="Chaduli D."/>
            <person name="Favel A."/>
            <person name="Grisel S."/>
            <person name="Henrissat B."/>
            <person name="Herpoel-Gimbert I."/>
            <person name="Ruiz-Duenas F.J."/>
            <person name="Chevret D."/>
            <person name="Hainaut M."/>
            <person name="Lin J."/>
            <person name="Wang M."/>
            <person name="Pangilinan J."/>
            <person name="Lipzen A."/>
            <person name="Lesage-Meessen L."/>
            <person name="Navarro D."/>
            <person name="Riley R."/>
            <person name="Grigoriev I.V."/>
            <person name="Zhou S."/>
            <person name="Raouche S."/>
            <person name="Rosso M.N."/>
        </authorList>
    </citation>
    <scope>NUCLEOTIDE SEQUENCE [LARGE SCALE GENOMIC DNA]</scope>
    <source>
        <strain evidence="2 3">BRFM 1820</strain>
    </source>
</reference>
<dbReference type="Proteomes" id="UP000256964">
    <property type="component" value="Unassembled WGS sequence"/>
</dbReference>
<organism evidence="2 3">
    <name type="scientific">Lentinus brumalis</name>
    <dbReference type="NCBI Taxonomy" id="2498619"/>
    <lineage>
        <taxon>Eukaryota</taxon>
        <taxon>Fungi</taxon>
        <taxon>Dikarya</taxon>
        <taxon>Basidiomycota</taxon>
        <taxon>Agaricomycotina</taxon>
        <taxon>Agaricomycetes</taxon>
        <taxon>Polyporales</taxon>
        <taxon>Polyporaceae</taxon>
        <taxon>Lentinus</taxon>
    </lineage>
</organism>
<feature type="region of interest" description="Disordered" evidence="1">
    <location>
        <begin position="354"/>
        <end position="399"/>
    </location>
</feature>
<evidence type="ECO:0000256" key="1">
    <source>
        <dbReference type="SAM" id="MobiDB-lite"/>
    </source>
</evidence>
<name>A0A371CKK1_9APHY</name>
<keyword evidence="3" id="KW-1185">Reference proteome</keyword>
<evidence type="ECO:0008006" key="4">
    <source>
        <dbReference type="Google" id="ProtNLM"/>
    </source>
</evidence>
<evidence type="ECO:0000313" key="2">
    <source>
        <dbReference type="EMBL" id="RDX40811.1"/>
    </source>
</evidence>
<feature type="region of interest" description="Disordered" evidence="1">
    <location>
        <begin position="1"/>
        <end position="44"/>
    </location>
</feature>
<feature type="compositionally biased region" description="Basic and acidic residues" evidence="1">
    <location>
        <begin position="354"/>
        <end position="371"/>
    </location>
</feature>
<gene>
    <name evidence="2" type="ORF">OH76DRAFT_288079</name>
</gene>
<sequence length="501" mass="55141">MWPCLSSGRSKPRPPAYVPLLHQPQPPPATSHHRPLNMSSHFDNHLPSVELSEQPPVCSSSGDCDPELDFAPPWLSEYLEVPSSPSSPLLVPTARLDEGTWTFTDTGFDADRVKMLFNHELPDNPLGPFTDVINSTCHVDAIPLPELKPRPRFCFPGCFAYRPTFLPGHDNPPLPDHLPPPAPPRTPDTALVAVISPATTSISTPAVRVGKRKADVISASDSAGMGGVGRVLGWADKLAIHHSMAVAMSELGSQTVAGPSRLPLSPPVVDTADEQRQEGEDGGDGTEFIGETRELRPAKRFKVGRKGCADQEKVQSAVYIPPGGRPVTMQCPCCTHVFSLKDIYPAWEHWDTAHARQSDTGKGKNSEKDLAAENPRMAGDDTSEEAEDELKNVGQVKGKKPYDQCPWPGCNFKAKSSTEHQRHFREMHLGIVFLCEQCCVTFARWDLLQPNKHTSASCARNRRAKLLKNIEDKGADCRERNLEDVGYIVQSKDLQPFRKRV</sequence>
<dbReference type="EMBL" id="KZ857536">
    <property type="protein sequence ID" value="RDX40811.1"/>
    <property type="molecule type" value="Genomic_DNA"/>
</dbReference>
<accession>A0A371CKK1</accession>
<evidence type="ECO:0000313" key="3">
    <source>
        <dbReference type="Proteomes" id="UP000256964"/>
    </source>
</evidence>